<feature type="active site" evidence="4">
    <location>
        <position position="196"/>
    </location>
</feature>
<dbReference type="AlphaFoldDB" id="A0A5M8P0H5"/>
<evidence type="ECO:0000313" key="6">
    <source>
        <dbReference type="EMBL" id="KAA6301856.1"/>
    </source>
</evidence>
<dbReference type="PANTHER" id="PTHR42742">
    <property type="entry name" value="TRANSCRIPTIONAL REPRESSOR MPRA"/>
    <property type="match status" value="1"/>
</dbReference>
<dbReference type="PIRSF" id="PIRSF036894">
    <property type="entry name" value="PMI_Firm_short"/>
    <property type="match status" value="1"/>
</dbReference>
<organism evidence="6 7">
    <name type="scientific">Candidatus Ordinivivax streblomastigis</name>
    <dbReference type="NCBI Taxonomy" id="2540710"/>
    <lineage>
        <taxon>Bacteria</taxon>
        <taxon>Pseudomonadati</taxon>
        <taxon>Bacteroidota</taxon>
        <taxon>Bacteroidia</taxon>
        <taxon>Bacteroidales</taxon>
        <taxon>Candidatus Ordinivivax</taxon>
    </lineage>
</organism>
<dbReference type="Pfam" id="PF20511">
    <property type="entry name" value="PMI_typeI_cat"/>
    <property type="match status" value="1"/>
</dbReference>
<dbReference type="GO" id="GO:0008270">
    <property type="term" value="F:zinc ion binding"/>
    <property type="evidence" value="ECO:0007669"/>
    <property type="project" value="InterPro"/>
</dbReference>
<dbReference type="GO" id="GO:0004476">
    <property type="term" value="F:mannose-6-phosphate isomerase activity"/>
    <property type="evidence" value="ECO:0007669"/>
    <property type="project" value="UniProtKB-EC"/>
</dbReference>
<sequence length="326" mass="36243">MTPIQFTPILKPVIWGGSEICRFKSLAAKQDGIGESWEISGVEGNVSIVANGADKGKTLDELIASYGDELLGKAVFERFGNTFPLLIKFIDAKQALSIQVHPNDELARKRHSSFGKTEMWYVIQADKGASLYAGFKEEMNAEKYLQSLADDTFIHSLQKHEVQAGDVFFLPAGRVHAIGAGCFIAEIQQTSNITYRIYDYNRKDAAGNPRELHTELAKDAIDYKLYPDYKTDYQKDAAEIQTLAACPYFTTNLIAGKQGEKLQHLIHDGNSFVIFICLSGKLQLADNKKNTVEIGQGETVLIPAANSSSIQFLFEEDSRLLETFIE</sequence>
<dbReference type="PANTHER" id="PTHR42742:SF3">
    <property type="entry name" value="FRUCTOKINASE"/>
    <property type="match status" value="1"/>
</dbReference>
<dbReference type="InterPro" id="IPR051804">
    <property type="entry name" value="Carb_Metab_Reg_Kinase/Isom"/>
</dbReference>
<comment type="cofactor">
    <cofactor evidence="3">
        <name>Zn(2+)</name>
        <dbReference type="ChEBI" id="CHEBI:29105"/>
    </cofactor>
    <text evidence="3">Binds 1 zinc ion per subunit.</text>
</comment>
<dbReference type="Gene3D" id="2.60.120.10">
    <property type="entry name" value="Jelly Rolls"/>
    <property type="match status" value="2"/>
</dbReference>
<name>A0A5M8P0H5_9BACT</name>
<dbReference type="InterPro" id="IPR014710">
    <property type="entry name" value="RmlC-like_jellyroll"/>
</dbReference>
<evidence type="ECO:0000256" key="4">
    <source>
        <dbReference type="PIRSR" id="PIRSR036894-2"/>
    </source>
</evidence>
<dbReference type="InterPro" id="IPR046457">
    <property type="entry name" value="PMI_typeI_cat"/>
</dbReference>
<keyword evidence="6" id="KW-0413">Isomerase</keyword>
<dbReference type="InterPro" id="IPR014628">
    <property type="entry name" value="Man6P_isomerase_Firm_short"/>
</dbReference>
<feature type="binding site" evidence="3">
    <location>
        <position position="176"/>
    </location>
    <ligand>
        <name>Zn(2+)</name>
        <dbReference type="ChEBI" id="CHEBI:29105"/>
    </ligand>
</feature>
<keyword evidence="2 3" id="KW-0862">Zinc</keyword>
<reference evidence="6 7" key="1">
    <citation type="submission" date="2019-03" db="EMBL/GenBank/DDBJ databases">
        <title>Single cell metagenomics reveals metabolic interactions within the superorganism composed of flagellate Streblomastix strix and complex community of Bacteroidetes bacteria on its surface.</title>
        <authorList>
            <person name="Treitli S.C."/>
            <person name="Kolisko M."/>
            <person name="Husnik F."/>
            <person name="Keeling P."/>
            <person name="Hampl V."/>
        </authorList>
    </citation>
    <scope>NUCLEOTIDE SEQUENCE [LARGE SCALE GENOMIC DNA]</scope>
    <source>
        <strain evidence="6">St1</strain>
    </source>
</reference>
<proteinExistence type="predicted"/>
<dbReference type="Proteomes" id="UP000324575">
    <property type="component" value="Unassembled WGS sequence"/>
</dbReference>
<gene>
    <name evidence="6" type="ORF">EZS26_002019</name>
</gene>
<keyword evidence="1 3" id="KW-0479">Metal-binding</keyword>
<feature type="binding site" evidence="3">
    <location>
        <position position="101"/>
    </location>
    <ligand>
        <name>Zn(2+)</name>
        <dbReference type="ChEBI" id="CHEBI:29105"/>
    </ligand>
</feature>
<protein>
    <submittedName>
        <fullName evidence="6">Mannose-6-phosphate isomerase ManA</fullName>
        <ecNumber evidence="6">5.3.1.8</ecNumber>
    </submittedName>
</protein>
<feature type="binding site" evidence="3">
    <location>
        <position position="118"/>
    </location>
    <ligand>
        <name>Zn(2+)</name>
        <dbReference type="ChEBI" id="CHEBI:29105"/>
    </ligand>
</feature>
<evidence type="ECO:0000256" key="2">
    <source>
        <dbReference type="ARBA" id="ARBA00022833"/>
    </source>
</evidence>
<dbReference type="SUPFAM" id="SSF51182">
    <property type="entry name" value="RmlC-like cupins"/>
    <property type="match status" value="1"/>
</dbReference>
<evidence type="ECO:0000313" key="7">
    <source>
        <dbReference type="Proteomes" id="UP000324575"/>
    </source>
</evidence>
<dbReference type="CDD" id="cd02208">
    <property type="entry name" value="cupin_RmlC-like"/>
    <property type="match status" value="1"/>
</dbReference>
<evidence type="ECO:0000259" key="5">
    <source>
        <dbReference type="Pfam" id="PF20511"/>
    </source>
</evidence>
<feature type="domain" description="Phosphomannose isomerase type I catalytic" evidence="5">
    <location>
        <begin position="10"/>
        <end position="112"/>
    </location>
</feature>
<comment type="caution">
    <text evidence="6">The sequence shown here is derived from an EMBL/GenBank/DDBJ whole genome shotgun (WGS) entry which is preliminary data.</text>
</comment>
<evidence type="ECO:0000256" key="3">
    <source>
        <dbReference type="PIRSR" id="PIRSR036894-1"/>
    </source>
</evidence>
<dbReference type="GO" id="GO:0005975">
    <property type="term" value="P:carbohydrate metabolic process"/>
    <property type="evidence" value="ECO:0007669"/>
    <property type="project" value="InterPro"/>
</dbReference>
<dbReference type="InterPro" id="IPR011051">
    <property type="entry name" value="RmlC_Cupin_sf"/>
</dbReference>
<dbReference type="CDD" id="cd07010">
    <property type="entry name" value="cupin_PMI_type_I_N_bac"/>
    <property type="match status" value="1"/>
</dbReference>
<accession>A0A5M8P0H5</accession>
<dbReference type="EMBL" id="SNRX01000013">
    <property type="protein sequence ID" value="KAA6301856.1"/>
    <property type="molecule type" value="Genomic_DNA"/>
</dbReference>
<dbReference type="EC" id="5.3.1.8" evidence="6"/>
<evidence type="ECO:0000256" key="1">
    <source>
        <dbReference type="ARBA" id="ARBA00022723"/>
    </source>
</evidence>